<dbReference type="InterPro" id="IPR016155">
    <property type="entry name" value="Mopterin_synth/thiamin_S_b"/>
</dbReference>
<dbReference type="PANTHER" id="PTHR38031">
    <property type="entry name" value="SULFUR CARRIER PROTEIN SLR0821-RELATED"/>
    <property type="match status" value="1"/>
</dbReference>
<reference evidence="1 2" key="1">
    <citation type="submission" date="2020-02" db="EMBL/GenBank/DDBJ databases">
        <authorList>
            <person name="Li X.-J."/>
            <person name="Han X.-M."/>
        </authorList>
    </citation>
    <scope>NUCLEOTIDE SEQUENCE [LARGE SCALE GENOMIC DNA]</scope>
    <source>
        <strain evidence="1 2">CCTCC AB 2017055</strain>
    </source>
</reference>
<keyword evidence="2" id="KW-1185">Reference proteome</keyword>
<gene>
    <name evidence="1" type="ORF">G1H10_26690</name>
</gene>
<dbReference type="SUPFAM" id="SSF54285">
    <property type="entry name" value="MoaD/ThiS"/>
    <property type="match status" value="1"/>
</dbReference>
<organism evidence="1 2">
    <name type="scientific">Phytoactinopolyspora halotolerans</name>
    <dbReference type="NCBI Taxonomy" id="1981512"/>
    <lineage>
        <taxon>Bacteria</taxon>
        <taxon>Bacillati</taxon>
        <taxon>Actinomycetota</taxon>
        <taxon>Actinomycetes</taxon>
        <taxon>Jiangellales</taxon>
        <taxon>Jiangellaceae</taxon>
        <taxon>Phytoactinopolyspora</taxon>
    </lineage>
</organism>
<dbReference type="Pfam" id="PF02597">
    <property type="entry name" value="ThiS"/>
    <property type="match status" value="1"/>
</dbReference>
<name>A0A6L9SHG6_9ACTN</name>
<sequence length="97" mass="10764">MTPTSPGEIEVSVPAMLRDCTEGRTRFTIAATTLADAIQQLMTTYPLLRLHVYRDDGQLRPHVLIYLNDQNTAWLQADDVKLKPGDRLAVLQNVSGG</sequence>
<dbReference type="AlphaFoldDB" id="A0A6L9SHG6"/>
<protein>
    <submittedName>
        <fullName evidence="1">MoaD/ThiS family protein</fullName>
    </submittedName>
</protein>
<dbReference type="InterPro" id="IPR052045">
    <property type="entry name" value="Sulfur_Carrier/Prot_Modifier"/>
</dbReference>
<dbReference type="RefSeq" id="WP_163743706.1">
    <property type="nucleotide sequence ID" value="NZ_JAAGOA010000025.1"/>
</dbReference>
<dbReference type="Gene3D" id="3.10.20.30">
    <property type="match status" value="1"/>
</dbReference>
<accession>A0A6L9SHG6</accession>
<evidence type="ECO:0000313" key="2">
    <source>
        <dbReference type="Proteomes" id="UP000475214"/>
    </source>
</evidence>
<dbReference type="Proteomes" id="UP000475214">
    <property type="component" value="Unassembled WGS sequence"/>
</dbReference>
<proteinExistence type="predicted"/>
<dbReference type="InterPro" id="IPR012675">
    <property type="entry name" value="Beta-grasp_dom_sf"/>
</dbReference>
<comment type="caution">
    <text evidence="1">The sequence shown here is derived from an EMBL/GenBank/DDBJ whole genome shotgun (WGS) entry which is preliminary data.</text>
</comment>
<evidence type="ECO:0000313" key="1">
    <source>
        <dbReference type="EMBL" id="NEE03761.1"/>
    </source>
</evidence>
<dbReference type="InterPro" id="IPR003749">
    <property type="entry name" value="ThiS/MoaD-like"/>
</dbReference>
<dbReference type="PANTHER" id="PTHR38031:SF1">
    <property type="entry name" value="SULFUR CARRIER PROTEIN CYSO"/>
    <property type="match status" value="1"/>
</dbReference>
<dbReference type="EMBL" id="JAAGOA010000025">
    <property type="protein sequence ID" value="NEE03761.1"/>
    <property type="molecule type" value="Genomic_DNA"/>
</dbReference>